<gene>
    <name evidence="3" type="ORF">ISF26_20280</name>
</gene>
<dbReference type="Proteomes" id="UP001054846">
    <property type="component" value="Chromosome"/>
</dbReference>
<feature type="transmembrane region" description="Helical" evidence="2">
    <location>
        <begin position="61"/>
        <end position="83"/>
    </location>
</feature>
<evidence type="ECO:0000313" key="4">
    <source>
        <dbReference type="Proteomes" id="UP001054846"/>
    </source>
</evidence>
<keyword evidence="2" id="KW-0472">Membrane</keyword>
<dbReference type="EMBL" id="CP063845">
    <property type="protein sequence ID" value="UFP94076.1"/>
    <property type="molecule type" value="Genomic_DNA"/>
</dbReference>
<keyword evidence="4" id="KW-1185">Reference proteome</keyword>
<feature type="compositionally biased region" description="Basic and acidic residues" evidence="1">
    <location>
        <begin position="30"/>
        <end position="42"/>
    </location>
</feature>
<evidence type="ECO:0000313" key="3">
    <source>
        <dbReference type="EMBL" id="UFP94076.1"/>
    </source>
</evidence>
<name>A0ABY3PKB5_9CYAN</name>
<dbReference type="RefSeq" id="WP_230841131.1">
    <property type="nucleotide sequence ID" value="NZ_CP063845.1"/>
</dbReference>
<feature type="region of interest" description="Disordered" evidence="1">
    <location>
        <begin position="1"/>
        <end position="42"/>
    </location>
</feature>
<reference evidence="3 4" key="1">
    <citation type="journal article" date="2021" name="Genome Biol. Evol.">
        <title>Complete Genome Sequencing of a Novel Gloeobacter Species from a Waterfall Cave in Mexico.</title>
        <authorList>
            <person name="Saw J.H."/>
            <person name="Cardona T."/>
            <person name="Montejano G."/>
        </authorList>
    </citation>
    <scope>NUCLEOTIDE SEQUENCE [LARGE SCALE GENOMIC DNA]</scope>
    <source>
        <strain evidence="3">MG652769</strain>
    </source>
</reference>
<evidence type="ECO:0000256" key="2">
    <source>
        <dbReference type="SAM" id="Phobius"/>
    </source>
</evidence>
<keyword evidence="2" id="KW-1133">Transmembrane helix</keyword>
<protein>
    <submittedName>
        <fullName evidence="3">Carboxypeptidase regulatory-like domain-containing protein</fullName>
    </submittedName>
</protein>
<keyword evidence="2" id="KW-0812">Transmembrane</keyword>
<evidence type="ECO:0000256" key="1">
    <source>
        <dbReference type="SAM" id="MobiDB-lite"/>
    </source>
</evidence>
<proteinExistence type="predicted"/>
<accession>A0ABY3PKB5</accession>
<feature type="compositionally biased region" description="Basic residues" evidence="1">
    <location>
        <begin position="1"/>
        <end position="16"/>
    </location>
</feature>
<organism evidence="3 4">
    <name type="scientific">Gloeobacter morelensis MG652769</name>
    <dbReference type="NCBI Taxonomy" id="2781736"/>
    <lineage>
        <taxon>Bacteria</taxon>
        <taxon>Bacillati</taxon>
        <taxon>Cyanobacteriota</taxon>
        <taxon>Cyanophyceae</taxon>
        <taxon>Gloeobacterales</taxon>
        <taxon>Gloeobacteraceae</taxon>
        <taxon>Gloeobacter</taxon>
        <taxon>Gloeobacter morelensis</taxon>
    </lineage>
</organism>
<sequence>MKQPPKRRPERKRPMPMRRFEEAAETLDEEEKKTRKPLKDDPLADAEVPRYLRRDTQNTGALVRISLVATGLLTVAIVAVAFLTRPEPNPEVPAGLKLDRGLGVLASPRGYTAVLYPPGTAGAKKLVSLQDGQSGDEKDGFVWFKDLPSRAVPAGNYVLDISAPGYKNRRLPVVVQAGKPARVGYNTNTALEKAGG</sequence>